<evidence type="ECO:0000313" key="2">
    <source>
        <dbReference type="EMBL" id="RZC68189.1"/>
    </source>
</evidence>
<dbReference type="PANTHER" id="PTHR31672">
    <property type="entry name" value="BNACNNG10540D PROTEIN"/>
    <property type="match status" value="1"/>
</dbReference>
<dbReference type="SMART" id="SM00256">
    <property type="entry name" value="FBOX"/>
    <property type="match status" value="1"/>
</dbReference>
<dbReference type="InterPro" id="IPR050796">
    <property type="entry name" value="SCF_F-box_component"/>
</dbReference>
<proteinExistence type="predicted"/>
<evidence type="ECO:0000313" key="3">
    <source>
        <dbReference type="Proteomes" id="UP000316621"/>
    </source>
</evidence>
<dbReference type="Proteomes" id="UP000316621">
    <property type="component" value="Chromosome 7"/>
</dbReference>
<dbReference type="InterPro" id="IPR001810">
    <property type="entry name" value="F-box_dom"/>
</dbReference>
<dbReference type="EMBL" id="CM010721">
    <property type="protein sequence ID" value="RZC68189.1"/>
    <property type="molecule type" value="Genomic_DNA"/>
</dbReference>
<dbReference type="SUPFAM" id="SSF81383">
    <property type="entry name" value="F-box domain"/>
    <property type="match status" value="1"/>
</dbReference>
<name>A0A4Y7K8D3_PAPSO</name>
<dbReference type="NCBIfam" id="TIGR01640">
    <property type="entry name" value="F_box_assoc_1"/>
    <property type="match status" value="1"/>
</dbReference>
<dbReference type="InterPro" id="IPR013187">
    <property type="entry name" value="F-box-assoc_dom_typ3"/>
</dbReference>
<evidence type="ECO:0000259" key="1">
    <source>
        <dbReference type="SMART" id="SM00256"/>
    </source>
</evidence>
<protein>
    <recommendedName>
        <fullName evidence="1">F-box domain-containing protein</fullName>
    </recommendedName>
</protein>
<gene>
    <name evidence="2" type="ORF">C5167_031447</name>
</gene>
<organism evidence="2 3">
    <name type="scientific">Papaver somniferum</name>
    <name type="common">Opium poppy</name>
    <dbReference type="NCBI Taxonomy" id="3469"/>
    <lineage>
        <taxon>Eukaryota</taxon>
        <taxon>Viridiplantae</taxon>
        <taxon>Streptophyta</taxon>
        <taxon>Embryophyta</taxon>
        <taxon>Tracheophyta</taxon>
        <taxon>Spermatophyta</taxon>
        <taxon>Magnoliopsida</taxon>
        <taxon>Ranunculales</taxon>
        <taxon>Papaveraceae</taxon>
        <taxon>Papaveroideae</taxon>
        <taxon>Papaver</taxon>
    </lineage>
</organism>
<dbReference type="InterPro" id="IPR017451">
    <property type="entry name" value="F-box-assoc_interact_dom"/>
</dbReference>
<dbReference type="Gramene" id="RZC68189">
    <property type="protein sequence ID" value="RZC68189"/>
    <property type="gene ID" value="C5167_031447"/>
</dbReference>
<keyword evidence="3" id="KW-1185">Reference proteome</keyword>
<dbReference type="Gene3D" id="1.20.1280.50">
    <property type="match status" value="1"/>
</dbReference>
<feature type="domain" description="F-box" evidence="1">
    <location>
        <begin position="240"/>
        <end position="284"/>
    </location>
</feature>
<dbReference type="PANTHER" id="PTHR31672:SF13">
    <property type="entry name" value="F-BOX PROTEIN CPR30-LIKE"/>
    <property type="match status" value="1"/>
</dbReference>
<dbReference type="Pfam" id="PF00646">
    <property type="entry name" value="F-box"/>
    <property type="match status" value="1"/>
</dbReference>
<dbReference type="InterPro" id="IPR036047">
    <property type="entry name" value="F-box-like_dom_sf"/>
</dbReference>
<dbReference type="Pfam" id="PF08268">
    <property type="entry name" value="FBA_3"/>
    <property type="match status" value="1"/>
</dbReference>
<dbReference type="CDD" id="cd22157">
    <property type="entry name" value="F-box_AtFBW1-like"/>
    <property type="match status" value="1"/>
</dbReference>
<dbReference type="STRING" id="3469.A0A4Y7K8D3"/>
<dbReference type="AlphaFoldDB" id="A0A4Y7K8D3"/>
<reference evidence="2 3" key="1">
    <citation type="journal article" date="2018" name="Science">
        <title>The opium poppy genome and morphinan production.</title>
        <authorList>
            <person name="Guo L."/>
            <person name="Winzer T."/>
            <person name="Yang X."/>
            <person name="Li Y."/>
            <person name="Ning Z."/>
            <person name="He Z."/>
            <person name="Teodor R."/>
            <person name="Lu Y."/>
            <person name="Bowser T.A."/>
            <person name="Graham I.A."/>
            <person name="Ye K."/>
        </authorList>
    </citation>
    <scope>NUCLEOTIDE SEQUENCE [LARGE SCALE GENOMIC DNA]</scope>
    <source>
        <strain evidence="3">cv. HN1</strain>
        <tissue evidence="2">Leaves</tissue>
    </source>
</reference>
<accession>A0A4Y7K8D3</accession>
<sequence>MSFSISSPEKSNFCQSISFYRFASNCLQHCINEKLGKCGGGFVSDDPGEVMVNFIRSINTGQKNKMYDDYNSSNFQVVQSAQLDAEKKGWVTAMVKLQFNKDGVAHVYFEAFNLSDNGALKTFKQGWFHFHPKISKDTVLGGVRGTKGFLNGFFLVVVGKNHQDCDYSSLLSLKRKSSSRDCWLSPPMEILTRYDFHHVVSTHYYPGTSRPETAIEVISTSCLGVSNNSFGIGVGTFPCIGDDVMVEILSRLPVKSLMRFKSVCKHWLYLIKQDKGLIDLHFNHSKSRPRLLCINPLQEKGVLRTGYDEGFDVSRALRQSISFAEIVNRSGGKDDVEAIISKIRITDDDWFLYDEVLGPVNGLLCFVDRKTFGVRVYNASTRELTPWVKSTLLAEEKDKLHNKDGTIKIKTHHRPIYHFGFDPEKKEYKVFCFWRLSVRTPGYRWHTFDRPDYARWEVLTLGRDTKWRKINMVPDKNNKTIINEVLSPYDVGEQALYADGTLYWRNKINFAGQWGDPDVIVALDVGSEKFRVIPIPSFILDEPHQRFYRRPVDMLMLGGRVALLFRMEPQVYKLWMLDDGVDNKLKNCQGSESNWSGETIQLPFYTDARVRGFVVGGSTENIVLERHNLKRQEGIYADFVSLYSYDRRKGSCKKIEIDGVSLFPLRSSSRSLITSFTESLYSVT</sequence>